<keyword evidence="1" id="KW-0862">Zinc</keyword>
<keyword evidence="2" id="KW-0175">Coiled coil</keyword>
<feature type="coiled-coil region" evidence="2">
    <location>
        <begin position="389"/>
        <end position="433"/>
    </location>
</feature>
<dbReference type="InterPro" id="IPR039646">
    <property type="entry name" value="ZNHIT2"/>
</dbReference>
<name>A0A8T1VQS7_9STRA</name>
<feature type="domain" description="HIT-type" evidence="4">
    <location>
        <begin position="333"/>
        <end position="365"/>
    </location>
</feature>
<dbReference type="Proteomes" id="UP000694044">
    <property type="component" value="Unassembled WGS sequence"/>
</dbReference>
<evidence type="ECO:0000256" key="2">
    <source>
        <dbReference type="SAM" id="Coils"/>
    </source>
</evidence>
<reference evidence="5" key="1">
    <citation type="submission" date="2021-02" db="EMBL/GenBank/DDBJ databases">
        <authorList>
            <person name="Palmer J.M."/>
        </authorList>
    </citation>
    <scope>NUCLEOTIDE SEQUENCE</scope>
    <source>
        <strain evidence="5">SCRP734</strain>
    </source>
</reference>
<evidence type="ECO:0000256" key="3">
    <source>
        <dbReference type="SAM" id="MobiDB-lite"/>
    </source>
</evidence>
<proteinExistence type="predicted"/>
<protein>
    <submittedName>
        <fullName evidence="5">Zinc finger HIT domain-containing protein 2</fullName>
    </submittedName>
</protein>
<dbReference type="AlphaFoldDB" id="A0A8T1VQS7"/>
<evidence type="ECO:0000259" key="4">
    <source>
        <dbReference type="PROSITE" id="PS51083"/>
    </source>
</evidence>
<dbReference type="Pfam" id="PF04438">
    <property type="entry name" value="zf-HIT"/>
    <property type="match status" value="1"/>
</dbReference>
<evidence type="ECO:0000313" key="6">
    <source>
        <dbReference type="Proteomes" id="UP000694044"/>
    </source>
</evidence>
<dbReference type="OrthoDB" id="18412at2759"/>
<dbReference type="EMBL" id="JAGDFM010000172">
    <property type="protein sequence ID" value="KAG7383597.1"/>
    <property type="molecule type" value="Genomic_DNA"/>
</dbReference>
<sequence>MDANDCSNADAAPVQPVKAPTGPFEHLPDALPVLKDYETRQKLLQWNLSDTLQLQRFLVHRRLPSEADEALLTEFFQDDTVHRILPLPAGLGSNSSNDKHEHCSMGASSLHLERLHVSVTTMAFFEKLESAGVTARDGSIRGCIDEDFDGCTAGDLLTEMLANADSANGDVFSDDERQEFIFQLFSALVVGGGALRQADARVQAYESATRALYRALVSVKKSIADANGKRDIEVTSRVYRVSGDALFQASPSRFHSCFAVVDARKRWLTFPSPFPLVENTSLSIATRYKAMMERVPIRLGSLRTTVKPPDNASAAPLLSEGPSVTNASLARVCRVCTAREARYTCPRCNAPYCSVDCYRDHGEGCTEQFFEGHVRSEMQLASNARGDNGKQQQKSIQELLERVREFQEEQQRVADGEDDEEALMQRMQELELLDKAGELTLDSLTPEERKKFLGEVADGRLGKLVEIWSPWWLMSERKYRSETSARRRQLILEEVGGDSEEEKEEAEAEVSLSSSVMLEPTVLYPVALFTNSDSLEMPGSMSSLLPGGRQPSSCLRYHLVEVLFAYVLVLRVFNGDYAQDIAEAALMLLDLCRVLSEDARYESLEHVCLACLEKRSSERSAAKARAIRDAQQILRTDVFLLDALSDTRALVERYQQELERSSESDKHARKERKAALRRLAAVQKKLAFYQTWAYLTPTVEFQSLAAEVETNMKDKELIL</sequence>
<dbReference type="Pfam" id="PF14926">
    <property type="entry name" value="CFAP300"/>
    <property type="match status" value="1"/>
</dbReference>
<dbReference type="PANTHER" id="PTHR15555">
    <property type="entry name" value="ZINC FINGER HIT DOMAIN CONTAINING PROTEIN 2 PROTEIN FON -RELATED"/>
    <property type="match status" value="1"/>
</dbReference>
<keyword evidence="1" id="KW-0863">Zinc-finger</keyword>
<dbReference type="CDD" id="cd23024">
    <property type="entry name" value="zf-HIT_ZNHIT2-3"/>
    <property type="match status" value="1"/>
</dbReference>
<dbReference type="PANTHER" id="PTHR15555:SF0">
    <property type="entry name" value="ZINC FINGER HIT DOMAIN-CONTAINING PROTEIN 2"/>
    <property type="match status" value="1"/>
</dbReference>
<dbReference type="InterPro" id="IPR007529">
    <property type="entry name" value="Znf_HIT"/>
</dbReference>
<keyword evidence="6" id="KW-1185">Reference proteome</keyword>
<dbReference type="PROSITE" id="PS51083">
    <property type="entry name" value="ZF_HIT"/>
    <property type="match status" value="1"/>
</dbReference>
<gene>
    <name evidence="5" type="primary">ZNHIT2</name>
    <name evidence="5" type="ORF">PHYPSEUDO_003523</name>
</gene>
<keyword evidence="1" id="KW-0479">Metal-binding</keyword>
<evidence type="ECO:0000256" key="1">
    <source>
        <dbReference type="PROSITE-ProRule" id="PRU00453"/>
    </source>
</evidence>
<dbReference type="GO" id="GO:0008270">
    <property type="term" value="F:zinc ion binding"/>
    <property type="evidence" value="ECO:0007669"/>
    <property type="project" value="UniProtKB-UniRule"/>
</dbReference>
<organism evidence="5 6">
    <name type="scientific">Phytophthora pseudosyringae</name>
    <dbReference type="NCBI Taxonomy" id="221518"/>
    <lineage>
        <taxon>Eukaryota</taxon>
        <taxon>Sar</taxon>
        <taxon>Stramenopiles</taxon>
        <taxon>Oomycota</taxon>
        <taxon>Peronosporomycetes</taxon>
        <taxon>Peronosporales</taxon>
        <taxon>Peronosporaceae</taxon>
        <taxon>Phytophthora</taxon>
    </lineage>
</organism>
<dbReference type="InterPro" id="IPR029416">
    <property type="entry name" value="CFAP300"/>
</dbReference>
<comment type="caution">
    <text evidence="5">The sequence shown here is derived from an EMBL/GenBank/DDBJ whole genome shotgun (WGS) entry which is preliminary data.</text>
</comment>
<accession>A0A8T1VQS7</accession>
<evidence type="ECO:0000313" key="5">
    <source>
        <dbReference type="EMBL" id="KAG7383597.1"/>
    </source>
</evidence>
<feature type="coiled-coil region" evidence="2">
    <location>
        <begin position="644"/>
        <end position="671"/>
    </location>
</feature>
<feature type="region of interest" description="Disordered" evidence="3">
    <location>
        <begin position="1"/>
        <end position="25"/>
    </location>
</feature>